<feature type="transmembrane region" description="Helical" evidence="7">
    <location>
        <begin position="119"/>
        <end position="140"/>
    </location>
</feature>
<evidence type="ECO:0000256" key="4">
    <source>
        <dbReference type="ARBA" id="ARBA00022989"/>
    </source>
</evidence>
<dbReference type="InterPro" id="IPR022791">
    <property type="entry name" value="L-PG_synthase/AglD"/>
</dbReference>
<reference evidence="8 9" key="1">
    <citation type="journal article" date="2009" name="Stand. Genomic Sci.">
        <title>Complete genome sequence of Catenulispora acidiphila type strain (ID 139908).</title>
        <authorList>
            <person name="Copeland A."/>
            <person name="Lapidus A."/>
            <person name="Glavina Del Rio T."/>
            <person name="Nolan M."/>
            <person name="Lucas S."/>
            <person name="Chen F."/>
            <person name="Tice H."/>
            <person name="Cheng J.F."/>
            <person name="Bruce D."/>
            <person name="Goodwin L."/>
            <person name="Pitluck S."/>
            <person name="Mikhailova N."/>
            <person name="Pati A."/>
            <person name="Ivanova N."/>
            <person name="Mavromatis K."/>
            <person name="Chen A."/>
            <person name="Palaniappan K."/>
            <person name="Chain P."/>
            <person name="Land M."/>
            <person name="Hauser L."/>
            <person name="Chang Y.J."/>
            <person name="Jeffries C.D."/>
            <person name="Chertkov O."/>
            <person name="Brettin T."/>
            <person name="Detter J.C."/>
            <person name="Han C."/>
            <person name="Ali Z."/>
            <person name="Tindall B.J."/>
            <person name="Goker M."/>
            <person name="Bristow J."/>
            <person name="Eisen J.A."/>
            <person name="Markowitz V."/>
            <person name="Hugenholtz P."/>
            <person name="Kyrpides N.C."/>
            <person name="Klenk H.P."/>
        </authorList>
    </citation>
    <scope>NUCLEOTIDE SEQUENCE [LARGE SCALE GENOMIC DNA]</scope>
    <source>
        <strain evidence="9">DSM 44928 / JCM 14897 / NBRC 102108 / NRRL B-24433 / ID139908</strain>
    </source>
</reference>
<dbReference type="KEGG" id="cai:Caci_7814"/>
<dbReference type="SUPFAM" id="SSF56112">
    <property type="entry name" value="Protein kinase-like (PK-like)"/>
    <property type="match status" value="1"/>
</dbReference>
<keyword evidence="3 7" id="KW-0812">Transmembrane</keyword>
<feature type="transmembrane region" description="Helical" evidence="7">
    <location>
        <begin position="611"/>
        <end position="633"/>
    </location>
</feature>
<feature type="transmembrane region" description="Helical" evidence="7">
    <location>
        <begin position="741"/>
        <end position="763"/>
    </location>
</feature>
<proteinExistence type="predicted"/>
<organism evidence="8 9">
    <name type="scientific">Catenulispora acidiphila (strain DSM 44928 / JCM 14897 / NBRC 102108 / NRRL B-24433 / ID139908)</name>
    <dbReference type="NCBI Taxonomy" id="479433"/>
    <lineage>
        <taxon>Bacteria</taxon>
        <taxon>Bacillati</taxon>
        <taxon>Actinomycetota</taxon>
        <taxon>Actinomycetes</taxon>
        <taxon>Catenulisporales</taxon>
        <taxon>Catenulisporaceae</taxon>
        <taxon>Catenulispora</taxon>
    </lineage>
</organism>
<keyword evidence="4 7" id="KW-1133">Transmembrane helix</keyword>
<comment type="subcellular location">
    <subcellularLocation>
        <location evidence="1">Cell membrane</location>
        <topology evidence="1">Multi-pass membrane protein</topology>
    </subcellularLocation>
</comment>
<dbReference type="Gene3D" id="1.10.510.10">
    <property type="entry name" value="Transferase(Phosphotransferase) domain 1"/>
    <property type="match status" value="1"/>
</dbReference>
<dbReference type="Pfam" id="PF03706">
    <property type="entry name" value="LPG_synthase_TM"/>
    <property type="match status" value="1"/>
</dbReference>
<evidence type="ECO:0000313" key="8">
    <source>
        <dbReference type="EMBL" id="ACU76638.1"/>
    </source>
</evidence>
<feature type="transmembrane region" description="Helical" evidence="7">
    <location>
        <begin position="576"/>
        <end position="599"/>
    </location>
</feature>
<dbReference type="PANTHER" id="PTHR39087:SF2">
    <property type="entry name" value="UPF0104 MEMBRANE PROTEIN MJ1595"/>
    <property type="match status" value="1"/>
</dbReference>
<gene>
    <name evidence="8" type="ordered locus">Caci_7814</name>
</gene>
<dbReference type="STRING" id="479433.Caci_7814"/>
<evidence type="ECO:0000256" key="5">
    <source>
        <dbReference type="ARBA" id="ARBA00023136"/>
    </source>
</evidence>
<keyword evidence="2" id="KW-1003">Cell membrane</keyword>
<dbReference type="OrthoDB" id="5242664at2"/>
<feature type="region of interest" description="Disordered" evidence="6">
    <location>
        <begin position="1"/>
        <end position="71"/>
    </location>
</feature>
<evidence type="ECO:0000256" key="3">
    <source>
        <dbReference type="ARBA" id="ARBA00022692"/>
    </source>
</evidence>
<sequence length="854" mass="90636">MAGEPGTASPARPGPVEAATPAVSLPSAGSGGPGTPRESGTEDSSGPLGARLLNPGSALPAPVIDEPPEPRRIRRPADLLRAVASFVFMLLFFLIGMVAGGTTRGAESDISKLSADQKLPLGLVLAVTSILLAVVPIVLAIDRLLRRDSRRVVDSVLAAAMAYLAAVGLNAIVSSPHTPKAIRDALTLPTNAAGDTAAFHIYLTTVVAYLTIIGFSNRHNFQTATWIALIAYGVVTLIQGDATIISLAETVLLGRLVAFGWRWARGVINDRPTGEAVHQALSDARLDPLSCRRVPDTEDVRRYAVATAGHGDVDAIVLDRDQQAAGLVYRLYRRARLRGPAQRRNLLSLRRMLEQEALMSYAVTAADIRTPRLLAVRDLGPDTGMLAYELVPGRTLEQLEEGELTDELLSQLWSMLAELHEHQLAHRRLSAHAFLIDDDGQPWLTDLRLGEVAAGTLSRRLDTAEMLTVTSLYFGHERSVAAGVARLGEDNVAAALPMLQPVILTRNTRAALKKSKGLLNNLQEAVQALHPSVEPEPVKLERFGPRALFSAVGLSLAAYLLLASNYSWSGLTAVNWWWTAAVALASVATYVAAAMALDGFVPEKLSWGRTILSQVAASFVTLVAPAAVGGVAVNTRYLQRTGLPTRAAVTAVGAQQIMGLVQHLLLILIFGVIAGSSGDNSGGGSHASSATLIAIILALALLVLLIATIPQLRRFAVNRLRPLVAGILPRLMDVAQNPIKLARGLGGTVILSLLYIFALWASIQAAATDDRAAKINFAVVAVVFLTAQAAGSIVPTPGGVGGVEGALIGALTTFGRLDTGLATTAVLLFRLMTFWLPVLPGWIAYNYMTRRGEL</sequence>
<protein>
    <recommendedName>
        <fullName evidence="10">Integral membrane protein</fullName>
    </recommendedName>
</protein>
<dbReference type="PANTHER" id="PTHR39087">
    <property type="entry name" value="UPF0104 MEMBRANE PROTEIN MJ1595"/>
    <property type="match status" value="1"/>
</dbReference>
<evidence type="ECO:0000313" key="9">
    <source>
        <dbReference type="Proteomes" id="UP000000851"/>
    </source>
</evidence>
<dbReference type="EMBL" id="CP001700">
    <property type="protein sequence ID" value="ACU76638.1"/>
    <property type="molecule type" value="Genomic_DNA"/>
</dbReference>
<evidence type="ECO:0000256" key="2">
    <source>
        <dbReference type="ARBA" id="ARBA00022475"/>
    </source>
</evidence>
<accession>C7QE50</accession>
<dbReference type="HOGENOM" id="CLU_009723_0_0_11"/>
<feature type="transmembrane region" description="Helical" evidence="7">
    <location>
        <begin position="193"/>
        <end position="213"/>
    </location>
</feature>
<dbReference type="eggNOG" id="COG0392">
    <property type="taxonomic scope" value="Bacteria"/>
</dbReference>
<feature type="transmembrane region" description="Helical" evidence="7">
    <location>
        <begin position="152"/>
        <end position="173"/>
    </location>
</feature>
<evidence type="ECO:0000256" key="6">
    <source>
        <dbReference type="SAM" id="MobiDB-lite"/>
    </source>
</evidence>
<feature type="transmembrane region" description="Helical" evidence="7">
    <location>
        <begin position="547"/>
        <end position="564"/>
    </location>
</feature>
<dbReference type="RefSeq" id="WP_015796363.1">
    <property type="nucleotide sequence ID" value="NC_013131.1"/>
</dbReference>
<feature type="transmembrane region" description="Helical" evidence="7">
    <location>
        <begin position="79"/>
        <end position="99"/>
    </location>
</feature>
<feature type="transmembrane region" description="Helical" evidence="7">
    <location>
        <begin position="653"/>
        <end position="675"/>
    </location>
</feature>
<dbReference type="InParanoid" id="C7QE50"/>
<evidence type="ECO:0008006" key="10">
    <source>
        <dbReference type="Google" id="ProtNLM"/>
    </source>
</evidence>
<evidence type="ECO:0000256" key="7">
    <source>
        <dbReference type="SAM" id="Phobius"/>
    </source>
</evidence>
<name>C7QE50_CATAD</name>
<dbReference type="Proteomes" id="UP000000851">
    <property type="component" value="Chromosome"/>
</dbReference>
<keyword evidence="5 7" id="KW-0472">Membrane</keyword>
<keyword evidence="9" id="KW-1185">Reference proteome</keyword>
<dbReference type="GO" id="GO:0005886">
    <property type="term" value="C:plasma membrane"/>
    <property type="evidence" value="ECO:0007669"/>
    <property type="project" value="UniProtKB-SubCell"/>
</dbReference>
<dbReference type="InterPro" id="IPR011009">
    <property type="entry name" value="Kinase-like_dom_sf"/>
</dbReference>
<dbReference type="eggNOG" id="COG3642">
    <property type="taxonomic scope" value="Bacteria"/>
</dbReference>
<feature type="transmembrane region" description="Helical" evidence="7">
    <location>
        <begin position="821"/>
        <end position="845"/>
    </location>
</feature>
<feature type="transmembrane region" description="Helical" evidence="7">
    <location>
        <begin position="687"/>
        <end position="709"/>
    </location>
</feature>
<dbReference type="AlphaFoldDB" id="C7QE50"/>
<feature type="transmembrane region" description="Helical" evidence="7">
    <location>
        <begin position="220"/>
        <end position="238"/>
    </location>
</feature>
<evidence type="ECO:0000256" key="1">
    <source>
        <dbReference type="ARBA" id="ARBA00004651"/>
    </source>
</evidence>